<dbReference type="GO" id="GO:0030313">
    <property type="term" value="C:cell envelope"/>
    <property type="evidence" value="ECO:0007669"/>
    <property type="project" value="UniProtKB-SubCell"/>
</dbReference>
<reference evidence="11" key="1">
    <citation type="submission" date="2016-02" db="EMBL/GenBank/DDBJ databases">
        <authorList>
            <person name="Holder M.E."/>
            <person name="Ajami N.J."/>
            <person name="Petrosino J.F."/>
        </authorList>
    </citation>
    <scope>NUCLEOTIDE SEQUENCE [LARGE SCALE GENOMIC DNA]</scope>
    <source>
        <strain evidence="11">DSM 12838</strain>
    </source>
</reference>
<feature type="region of interest" description="Disordered" evidence="5">
    <location>
        <begin position="342"/>
        <end position="371"/>
    </location>
</feature>
<evidence type="ECO:0000256" key="6">
    <source>
        <dbReference type="SAM" id="Phobius"/>
    </source>
</evidence>
<evidence type="ECO:0000313" key="11">
    <source>
        <dbReference type="Proteomes" id="UP000063964"/>
    </source>
</evidence>
<organism evidence="10 11">
    <name type="scientific">Desulfomicrobium orale DSM 12838</name>
    <dbReference type="NCBI Taxonomy" id="888061"/>
    <lineage>
        <taxon>Bacteria</taxon>
        <taxon>Pseudomonadati</taxon>
        <taxon>Thermodesulfobacteriota</taxon>
        <taxon>Desulfovibrionia</taxon>
        <taxon>Desulfovibrionales</taxon>
        <taxon>Desulfomicrobiaceae</taxon>
        <taxon>Desulfomicrobium</taxon>
    </lineage>
</organism>
<comment type="subcellular location">
    <subcellularLocation>
        <location evidence="1">Cell envelope</location>
    </subcellularLocation>
</comment>
<evidence type="ECO:0000256" key="4">
    <source>
        <dbReference type="SAM" id="Coils"/>
    </source>
</evidence>
<dbReference type="Gene3D" id="1.10.287.470">
    <property type="entry name" value="Helix hairpin bin"/>
    <property type="match status" value="1"/>
</dbReference>
<name>A0A0X8JNU1_9BACT</name>
<evidence type="ECO:0000313" key="10">
    <source>
        <dbReference type="EMBL" id="AMD92219.1"/>
    </source>
</evidence>
<dbReference type="STRING" id="888061.AXF15_03230"/>
<keyword evidence="6" id="KW-0472">Membrane</keyword>
<gene>
    <name evidence="10" type="ORF">AXF15_03230</name>
</gene>
<dbReference type="NCBIfam" id="TIGR01730">
    <property type="entry name" value="RND_mfp"/>
    <property type="match status" value="1"/>
</dbReference>
<dbReference type="Pfam" id="PF25917">
    <property type="entry name" value="BSH_RND"/>
    <property type="match status" value="1"/>
</dbReference>
<dbReference type="OrthoDB" id="9784484at2"/>
<keyword evidence="6" id="KW-1133">Transmembrane helix</keyword>
<proteinExistence type="inferred from homology"/>
<accession>A0A0X8JNU1</accession>
<dbReference type="Proteomes" id="UP000063964">
    <property type="component" value="Chromosome"/>
</dbReference>
<dbReference type="PANTHER" id="PTHR32347">
    <property type="entry name" value="EFFLUX SYSTEM COMPONENT YKNX-RELATED"/>
    <property type="match status" value="1"/>
</dbReference>
<dbReference type="RefSeq" id="WP_066603253.1">
    <property type="nucleotide sequence ID" value="NZ_CP014230.1"/>
</dbReference>
<dbReference type="Pfam" id="PF25876">
    <property type="entry name" value="HH_MFP_RND"/>
    <property type="match status" value="1"/>
</dbReference>
<dbReference type="KEGG" id="doa:AXF15_03230"/>
<dbReference type="InterPro" id="IPR058624">
    <property type="entry name" value="MdtA-like_HH"/>
</dbReference>
<comment type="similarity">
    <text evidence="2">Belongs to the membrane fusion protein (MFP) (TC 8.A.1) family.</text>
</comment>
<evidence type="ECO:0000259" key="9">
    <source>
        <dbReference type="Pfam" id="PF25990"/>
    </source>
</evidence>
<sequence length="425" mass="45414">MNDNTRQGEALRQLIAAHSSGRSRRRWIWLAVIFLTLAGAAAGYFMRSGNDAARPRFKTEAAAIGQLVVRISATGNLEPTNQVDVGSELSGIVDEVLVDINDRVQEGQVVARLNTATLQDAVTRSKASLAMAEAQVVQMRATLSETRTALNRYRDVSRLSGGKAPARTEMDAAEAAFRRAEANVASAEASVVQSKAELRSAETNLSKASIRSPISGVVLKRKIEPGQTVAASFEAPVLFTLAENLSTMKLQVDVDEADVGKVSEGQSATFTVDAWPGRQYNATVTRVSYGAQTKDGVVSYLTVLAVTNEDLSLRPGMTGNAEITTLTRDKVLLVPNAALRFTPPTGDPAKQSSDLMDSFMPRPPQPAPKTQAVNAFSPHVWVLRGGLPEAVAIRTGATNGYMTEVTGGELREGMEVITESLVNAS</sequence>
<keyword evidence="3 4" id="KW-0175">Coiled coil</keyword>
<dbReference type="GO" id="GO:0022857">
    <property type="term" value="F:transmembrane transporter activity"/>
    <property type="evidence" value="ECO:0007669"/>
    <property type="project" value="InterPro"/>
</dbReference>
<evidence type="ECO:0000256" key="1">
    <source>
        <dbReference type="ARBA" id="ARBA00004196"/>
    </source>
</evidence>
<dbReference type="PANTHER" id="PTHR32347:SF14">
    <property type="entry name" value="EFFLUX SYSTEM COMPONENT YKNX-RELATED"/>
    <property type="match status" value="1"/>
</dbReference>
<dbReference type="AlphaFoldDB" id="A0A0X8JNU1"/>
<keyword evidence="11" id="KW-1185">Reference proteome</keyword>
<dbReference type="InterPro" id="IPR058636">
    <property type="entry name" value="Beta-barrel_YknX"/>
</dbReference>
<evidence type="ECO:0000256" key="2">
    <source>
        <dbReference type="ARBA" id="ARBA00009477"/>
    </source>
</evidence>
<keyword evidence="6" id="KW-0812">Transmembrane</keyword>
<evidence type="ECO:0000259" key="8">
    <source>
        <dbReference type="Pfam" id="PF25917"/>
    </source>
</evidence>
<evidence type="ECO:0000256" key="5">
    <source>
        <dbReference type="SAM" id="MobiDB-lite"/>
    </source>
</evidence>
<dbReference type="GO" id="GO:0016020">
    <property type="term" value="C:membrane"/>
    <property type="evidence" value="ECO:0007669"/>
    <property type="project" value="InterPro"/>
</dbReference>
<protein>
    <submittedName>
        <fullName evidence="10">Efflux transporter periplasmic adaptor subunit</fullName>
    </submittedName>
</protein>
<evidence type="ECO:0000256" key="3">
    <source>
        <dbReference type="ARBA" id="ARBA00023054"/>
    </source>
</evidence>
<feature type="domain" description="YknX-like beta-barrel" evidence="9">
    <location>
        <begin position="249"/>
        <end position="323"/>
    </location>
</feature>
<dbReference type="Gene3D" id="2.40.30.170">
    <property type="match status" value="1"/>
</dbReference>
<dbReference type="InterPro" id="IPR058625">
    <property type="entry name" value="MdtA-like_BSH"/>
</dbReference>
<feature type="coiled-coil region" evidence="4">
    <location>
        <begin position="170"/>
        <end position="204"/>
    </location>
</feature>
<dbReference type="SUPFAM" id="SSF111369">
    <property type="entry name" value="HlyD-like secretion proteins"/>
    <property type="match status" value="1"/>
</dbReference>
<dbReference type="InterPro" id="IPR006143">
    <property type="entry name" value="RND_pump_MFP"/>
</dbReference>
<dbReference type="InterPro" id="IPR050465">
    <property type="entry name" value="UPF0194_transport"/>
</dbReference>
<feature type="domain" description="Multidrug resistance protein MdtA-like barrel-sandwich hybrid" evidence="8">
    <location>
        <begin position="81"/>
        <end position="237"/>
    </location>
</feature>
<feature type="domain" description="Multidrug resistance protein MdtA-like alpha-helical hairpin" evidence="7">
    <location>
        <begin position="129"/>
        <end position="199"/>
    </location>
</feature>
<dbReference type="Pfam" id="PF25990">
    <property type="entry name" value="Beta-barrel_YknX"/>
    <property type="match status" value="1"/>
</dbReference>
<dbReference type="Gene3D" id="2.40.420.20">
    <property type="match status" value="1"/>
</dbReference>
<dbReference type="EMBL" id="CP014230">
    <property type="protein sequence ID" value="AMD92219.1"/>
    <property type="molecule type" value="Genomic_DNA"/>
</dbReference>
<evidence type="ECO:0000259" key="7">
    <source>
        <dbReference type="Pfam" id="PF25876"/>
    </source>
</evidence>
<dbReference type="Gene3D" id="2.40.50.100">
    <property type="match status" value="1"/>
</dbReference>
<feature type="transmembrane region" description="Helical" evidence="6">
    <location>
        <begin position="27"/>
        <end position="46"/>
    </location>
</feature>